<protein>
    <recommendedName>
        <fullName evidence="5">DUF4956 domain-containing protein</fullName>
    </recommendedName>
</protein>
<proteinExistence type="predicted"/>
<dbReference type="RefSeq" id="WP_082018906.1">
    <property type="nucleotide sequence ID" value="NZ_JTJZ01000018.1"/>
</dbReference>
<feature type="region of interest" description="Disordered" evidence="1">
    <location>
        <begin position="188"/>
        <end position="215"/>
    </location>
</feature>
<keyword evidence="2" id="KW-0472">Membrane</keyword>
<feature type="transmembrane region" description="Helical" evidence="2">
    <location>
        <begin position="6"/>
        <end position="24"/>
    </location>
</feature>
<name>A0A0B9A206_BRELN</name>
<evidence type="ECO:0000256" key="1">
    <source>
        <dbReference type="SAM" id="MobiDB-lite"/>
    </source>
</evidence>
<gene>
    <name evidence="3" type="ORF">AE0388_1788</name>
</gene>
<dbReference type="Proteomes" id="UP000031488">
    <property type="component" value="Unassembled WGS sequence"/>
</dbReference>
<feature type="transmembrane region" description="Helical" evidence="2">
    <location>
        <begin position="103"/>
        <end position="124"/>
    </location>
</feature>
<evidence type="ECO:0000313" key="3">
    <source>
        <dbReference type="EMBL" id="KHS52805.1"/>
    </source>
</evidence>
<keyword evidence="2" id="KW-0812">Transmembrane</keyword>
<evidence type="ECO:0000256" key="2">
    <source>
        <dbReference type="SAM" id="Phobius"/>
    </source>
</evidence>
<keyword evidence="2" id="KW-1133">Transmembrane helix</keyword>
<evidence type="ECO:0000313" key="4">
    <source>
        <dbReference type="Proteomes" id="UP000031488"/>
    </source>
</evidence>
<dbReference type="OrthoDB" id="3827267at2"/>
<dbReference type="AlphaFoldDB" id="A0A0B9A206"/>
<comment type="caution">
    <text evidence="3">The sequence shown here is derived from an EMBL/GenBank/DDBJ whole genome shotgun (WGS) entry which is preliminary data.</text>
</comment>
<dbReference type="InterPro" id="IPR032531">
    <property type="entry name" value="DUF4956"/>
</dbReference>
<dbReference type="EMBL" id="JTJZ01000018">
    <property type="protein sequence ID" value="KHS52805.1"/>
    <property type="molecule type" value="Genomic_DNA"/>
</dbReference>
<keyword evidence="4" id="KW-1185">Reference proteome</keyword>
<feature type="transmembrane region" description="Helical" evidence="2">
    <location>
        <begin position="54"/>
        <end position="69"/>
    </location>
</feature>
<sequence>MSFAIALATDLIAIFVLAYVLYFRRHRRRDLLLSYVALNIGVVAVTSALGSVEVGVGLGMGLFGILSIIRLRSDQITQQEIAYYFTALALGLLAGLHPSPMWLTPLLSLLVILAIAILDSPLVASTTHRHTFTVDRAITDRNELIAYLKDVFAAETVRVEVLDIDMVRDTTLVDVRYTAKPARKSATTTRAEAAADSQRTGAVAWMPDSTTSEVR</sequence>
<organism evidence="3 4">
    <name type="scientific">Brevibacterium linens</name>
    <dbReference type="NCBI Taxonomy" id="1703"/>
    <lineage>
        <taxon>Bacteria</taxon>
        <taxon>Bacillati</taxon>
        <taxon>Actinomycetota</taxon>
        <taxon>Actinomycetes</taxon>
        <taxon>Micrococcales</taxon>
        <taxon>Brevibacteriaceae</taxon>
        <taxon>Brevibacterium</taxon>
    </lineage>
</organism>
<feature type="transmembrane region" description="Helical" evidence="2">
    <location>
        <begin position="31"/>
        <end position="48"/>
    </location>
</feature>
<reference evidence="3 4" key="1">
    <citation type="submission" date="2014-11" db="EMBL/GenBank/DDBJ databases">
        <title>Draft Genome Sequence of Brevibacterium linens AE038-8.</title>
        <authorList>
            <person name="Maizel D."/>
            <person name="Utturkar S.M."/>
            <person name="Brown S.D."/>
            <person name="Ferrero M."/>
            <person name="Rosen B.P."/>
        </authorList>
    </citation>
    <scope>NUCLEOTIDE SEQUENCE [LARGE SCALE GENOMIC DNA]</scope>
    <source>
        <strain evidence="3 4">AE038-8</strain>
    </source>
</reference>
<evidence type="ECO:0008006" key="5">
    <source>
        <dbReference type="Google" id="ProtNLM"/>
    </source>
</evidence>
<accession>A0A0B9A206</accession>
<feature type="transmembrane region" description="Helical" evidence="2">
    <location>
        <begin position="81"/>
        <end position="97"/>
    </location>
</feature>
<dbReference type="PATRIC" id="fig|1703.6.peg.1671"/>
<dbReference type="Pfam" id="PF16316">
    <property type="entry name" value="DUF4956"/>
    <property type="match status" value="1"/>
</dbReference>